<name>A0AAD6SJF6_9AGAR</name>
<dbReference type="EMBL" id="JARJCM010000105">
    <property type="protein sequence ID" value="KAJ7029116.1"/>
    <property type="molecule type" value="Genomic_DNA"/>
</dbReference>
<comment type="caution">
    <text evidence="1">The sequence shown here is derived from an EMBL/GenBank/DDBJ whole genome shotgun (WGS) entry which is preliminary data.</text>
</comment>
<organism evidence="1 2">
    <name type="scientific">Mycena alexandri</name>
    <dbReference type="NCBI Taxonomy" id="1745969"/>
    <lineage>
        <taxon>Eukaryota</taxon>
        <taxon>Fungi</taxon>
        <taxon>Dikarya</taxon>
        <taxon>Basidiomycota</taxon>
        <taxon>Agaricomycotina</taxon>
        <taxon>Agaricomycetes</taxon>
        <taxon>Agaricomycetidae</taxon>
        <taxon>Agaricales</taxon>
        <taxon>Marasmiineae</taxon>
        <taxon>Mycenaceae</taxon>
        <taxon>Mycena</taxon>
    </lineage>
</organism>
<dbReference type="AlphaFoldDB" id="A0AAD6SJF6"/>
<proteinExistence type="predicted"/>
<sequence length="266" mass="29827">MDVACEHCGALHWLAEKTSGSSKAHPKFGMCCNHGKVVLPELPEPPQPLKRLLVAADTQAIEFRKHITQYNAALAFTSLGVNDDKAINRTGQSGWVFRILGNLYHLSGALTASTGTAPSYSQLYVYDPALALQQRMHRNNDLREDTMGSLQAMLLQSHPYAAKYQHAYEILTNEEEDIQHAEVHLRVMPGQDRRRYNLPTAEEVAVILPGQGEGGKEGRDIILRNRMPHGAPLYRISDLHPAYATLYYVLLFARGEHGWYPRSQVE</sequence>
<reference evidence="1" key="1">
    <citation type="submission" date="2023-03" db="EMBL/GenBank/DDBJ databases">
        <title>Massive genome expansion in bonnet fungi (Mycena s.s.) driven by repeated elements and novel gene families across ecological guilds.</title>
        <authorList>
            <consortium name="Lawrence Berkeley National Laboratory"/>
            <person name="Harder C.B."/>
            <person name="Miyauchi S."/>
            <person name="Viragh M."/>
            <person name="Kuo A."/>
            <person name="Thoen E."/>
            <person name="Andreopoulos B."/>
            <person name="Lu D."/>
            <person name="Skrede I."/>
            <person name="Drula E."/>
            <person name="Henrissat B."/>
            <person name="Morin E."/>
            <person name="Kohler A."/>
            <person name="Barry K."/>
            <person name="LaButti K."/>
            <person name="Morin E."/>
            <person name="Salamov A."/>
            <person name="Lipzen A."/>
            <person name="Mereny Z."/>
            <person name="Hegedus B."/>
            <person name="Baldrian P."/>
            <person name="Stursova M."/>
            <person name="Weitz H."/>
            <person name="Taylor A."/>
            <person name="Grigoriev I.V."/>
            <person name="Nagy L.G."/>
            <person name="Martin F."/>
            <person name="Kauserud H."/>
        </authorList>
    </citation>
    <scope>NUCLEOTIDE SEQUENCE</scope>
    <source>
        <strain evidence="1">CBHHK200</strain>
    </source>
</reference>
<gene>
    <name evidence="1" type="ORF">C8F04DRAFT_1289086</name>
</gene>
<accession>A0AAD6SJF6</accession>
<protein>
    <recommendedName>
        <fullName evidence="3">Helitron helicase-like domain-containing protein</fullName>
    </recommendedName>
</protein>
<evidence type="ECO:0000313" key="1">
    <source>
        <dbReference type="EMBL" id="KAJ7029116.1"/>
    </source>
</evidence>
<evidence type="ECO:0008006" key="3">
    <source>
        <dbReference type="Google" id="ProtNLM"/>
    </source>
</evidence>
<dbReference type="Proteomes" id="UP001218188">
    <property type="component" value="Unassembled WGS sequence"/>
</dbReference>
<evidence type="ECO:0000313" key="2">
    <source>
        <dbReference type="Proteomes" id="UP001218188"/>
    </source>
</evidence>
<keyword evidence="2" id="KW-1185">Reference proteome</keyword>
<dbReference type="PANTHER" id="PTHR45786:SF74">
    <property type="entry name" value="ATP-DEPENDENT DNA HELICASE"/>
    <property type="match status" value="1"/>
</dbReference>
<dbReference type="PANTHER" id="PTHR45786">
    <property type="entry name" value="DNA BINDING PROTEIN-LIKE"/>
    <property type="match status" value="1"/>
</dbReference>